<protein>
    <recommendedName>
        <fullName evidence="3">amidase</fullName>
        <ecNumber evidence="3">3.5.1.4</ecNumber>
    </recommendedName>
</protein>
<dbReference type="Pfam" id="PF01425">
    <property type="entry name" value="Amidase"/>
    <property type="match status" value="1"/>
</dbReference>
<evidence type="ECO:0000259" key="7">
    <source>
        <dbReference type="Pfam" id="PF01425"/>
    </source>
</evidence>
<sequence>MPGTIHYSTTPFHDLHLALPKDIPPWKRIAQAKRASRDAAIPLEWRLHAHQVPQDRLNVIDVPVECGILTARELAMTEDDAVALVQKLVNREYSSYEVTLAFCKRAAIAQQLVNCLTEVFFERALEAAQRLDAEYAASDVTRGPLHGLPVSLKDCFHISGTDATIGYTALANQPTSHHEESEITRIMRESGAILFCKTNVPVALMAGETYNAIYGYTSNPYNRNLSSGGSSGGESALLALRGAPLGVGTDVGGSVRIPASFCGLYSLKPSFGRFPTYGLRDGLEGQEAVRNSVGPMARSLKAVELWSKAVVQSEPWISADHDCLPIPWRKVEVPQKLCFGILLDDRIVKPLPPVTRALLHTKAALEAAGHTVIEFCIVSRDEPLFIDSLKFALYRSAAAQLLGTTLARTQEPWPRGYAMLEAMVQKKILTTEELVNGPATVSDLWEAQAKRTEYAKRLQKAWTATKDRSGIGREMDALLMPCTPWPASPKYGFTYDNYTSLWNVLDYCATTVPVCNVSSVKDVKPEYQGRNEIEKKIWDDYSPEAVVGCPVSIQLVGRRLHEEYLLGVTKVCDGALRSVGGIPYWSDFKARKASEARC</sequence>
<evidence type="ECO:0000256" key="6">
    <source>
        <dbReference type="PIRSR" id="PIRSR001221-2"/>
    </source>
</evidence>
<keyword evidence="9" id="KW-1185">Reference proteome</keyword>
<dbReference type="PIRSF" id="PIRSF001221">
    <property type="entry name" value="Amidase_fungi"/>
    <property type="match status" value="1"/>
</dbReference>
<comment type="caution">
    <text evidence="8">The sequence shown here is derived from an EMBL/GenBank/DDBJ whole genome shotgun (WGS) entry which is preliminary data.</text>
</comment>
<dbReference type="InterPro" id="IPR023631">
    <property type="entry name" value="Amidase_dom"/>
</dbReference>
<dbReference type="PANTHER" id="PTHR46072:SF11">
    <property type="entry name" value="AMIDASE-RELATED"/>
    <property type="match status" value="1"/>
</dbReference>
<evidence type="ECO:0000256" key="2">
    <source>
        <dbReference type="ARBA" id="ARBA00009199"/>
    </source>
</evidence>
<dbReference type="PROSITE" id="PS00571">
    <property type="entry name" value="AMIDASES"/>
    <property type="match status" value="1"/>
</dbReference>
<feature type="binding site" evidence="6">
    <location>
        <begin position="251"/>
        <end position="254"/>
    </location>
    <ligand>
        <name>substrate</name>
    </ligand>
</feature>
<comment type="catalytic activity">
    <reaction evidence="1">
        <text>a monocarboxylic acid amide + H2O = a monocarboxylate + NH4(+)</text>
        <dbReference type="Rhea" id="RHEA:12020"/>
        <dbReference type="ChEBI" id="CHEBI:15377"/>
        <dbReference type="ChEBI" id="CHEBI:28938"/>
        <dbReference type="ChEBI" id="CHEBI:35757"/>
        <dbReference type="ChEBI" id="CHEBI:83628"/>
        <dbReference type="EC" id="3.5.1.4"/>
    </reaction>
</comment>
<feature type="active site" description="Charge relay system" evidence="5">
    <location>
        <position position="153"/>
    </location>
</feature>
<dbReference type="PANTHER" id="PTHR46072">
    <property type="entry name" value="AMIDASE-RELATED-RELATED"/>
    <property type="match status" value="1"/>
</dbReference>
<evidence type="ECO:0000256" key="4">
    <source>
        <dbReference type="ARBA" id="ARBA00022801"/>
    </source>
</evidence>
<dbReference type="Gene3D" id="3.90.1300.10">
    <property type="entry name" value="Amidase signature (AS) domain"/>
    <property type="match status" value="1"/>
</dbReference>
<dbReference type="InterPro" id="IPR036928">
    <property type="entry name" value="AS_sf"/>
</dbReference>
<evidence type="ECO:0000313" key="9">
    <source>
        <dbReference type="Proteomes" id="UP001203852"/>
    </source>
</evidence>
<proteinExistence type="inferred from homology"/>
<dbReference type="Proteomes" id="UP001203852">
    <property type="component" value="Unassembled WGS sequence"/>
</dbReference>
<reference evidence="8" key="1">
    <citation type="journal article" date="2022" name="bioRxiv">
        <title>Deciphering the potential niche of two novel black yeast fungi from a biological soil crust based on their genomes, phenotypes, and melanin regulation.</title>
        <authorList>
            <consortium name="DOE Joint Genome Institute"/>
            <person name="Carr E.C."/>
            <person name="Barton Q."/>
            <person name="Grambo S."/>
            <person name="Sullivan M."/>
            <person name="Renfro C.M."/>
            <person name="Kuo A."/>
            <person name="Pangilinan J."/>
            <person name="Lipzen A."/>
            <person name="Keymanesh K."/>
            <person name="Savage E."/>
            <person name="Barry K."/>
            <person name="Grigoriev I.V."/>
            <person name="Riekhof W.R."/>
            <person name="Harris S.S."/>
        </authorList>
    </citation>
    <scope>NUCLEOTIDE SEQUENCE</scope>
    <source>
        <strain evidence="8">JF 03-4F</strain>
    </source>
</reference>
<dbReference type="SUPFAM" id="SSF75304">
    <property type="entry name" value="Amidase signature (AS) enzymes"/>
    <property type="match status" value="1"/>
</dbReference>
<gene>
    <name evidence="8" type="ORF">EDD36DRAFT_382324</name>
</gene>
<feature type="active site" description="Charge relay system" evidence="5">
    <location>
        <position position="230"/>
    </location>
</feature>
<comment type="similarity">
    <text evidence="2">Belongs to the amidase family.</text>
</comment>
<dbReference type="GO" id="GO:0004040">
    <property type="term" value="F:amidase activity"/>
    <property type="evidence" value="ECO:0007669"/>
    <property type="project" value="UniProtKB-EC"/>
</dbReference>
<organism evidence="8 9">
    <name type="scientific">Exophiala viscosa</name>
    <dbReference type="NCBI Taxonomy" id="2486360"/>
    <lineage>
        <taxon>Eukaryota</taxon>
        <taxon>Fungi</taxon>
        <taxon>Dikarya</taxon>
        <taxon>Ascomycota</taxon>
        <taxon>Pezizomycotina</taxon>
        <taxon>Eurotiomycetes</taxon>
        <taxon>Chaetothyriomycetidae</taxon>
        <taxon>Chaetothyriales</taxon>
        <taxon>Herpotrichiellaceae</taxon>
        <taxon>Exophiala</taxon>
    </lineage>
</organism>
<feature type="binding site" evidence="6">
    <location>
        <position position="204"/>
    </location>
    <ligand>
        <name>substrate</name>
    </ligand>
</feature>
<evidence type="ECO:0000256" key="1">
    <source>
        <dbReference type="ARBA" id="ARBA00001311"/>
    </source>
</evidence>
<name>A0AAN6IFH5_9EURO</name>
<evidence type="ECO:0000256" key="5">
    <source>
        <dbReference type="PIRSR" id="PIRSR001221-1"/>
    </source>
</evidence>
<accession>A0AAN6IFH5</accession>
<dbReference type="InterPro" id="IPR020556">
    <property type="entry name" value="Amidase_CS"/>
</dbReference>
<dbReference type="AlphaFoldDB" id="A0AAN6IFH5"/>
<feature type="domain" description="Amidase" evidence="7">
    <location>
        <begin position="97"/>
        <end position="566"/>
    </location>
</feature>
<feature type="binding site" evidence="6">
    <location>
        <position position="230"/>
    </location>
    <ligand>
        <name>substrate</name>
    </ligand>
</feature>
<evidence type="ECO:0000313" key="8">
    <source>
        <dbReference type="EMBL" id="KAI1613599.1"/>
    </source>
</evidence>
<dbReference type="EMBL" id="MU404353">
    <property type="protein sequence ID" value="KAI1613599.1"/>
    <property type="molecule type" value="Genomic_DNA"/>
</dbReference>
<evidence type="ECO:0000256" key="3">
    <source>
        <dbReference type="ARBA" id="ARBA00012922"/>
    </source>
</evidence>
<feature type="active site" description="Acyl-ester intermediate" evidence="5">
    <location>
        <position position="254"/>
    </location>
</feature>
<keyword evidence="4" id="KW-0378">Hydrolase</keyword>
<dbReference type="EC" id="3.5.1.4" evidence="3"/>